<gene>
    <name evidence="2" type="ORF">SCHCODRAFT_84541</name>
</gene>
<protein>
    <submittedName>
        <fullName evidence="2">Expressed protein</fullName>
    </submittedName>
</protein>
<dbReference type="OrthoDB" id="2832806at2759"/>
<reference evidence="2 3" key="1">
    <citation type="journal article" date="2010" name="Nat. Biotechnol.">
        <title>Genome sequence of the model mushroom Schizophyllum commune.</title>
        <authorList>
            <person name="Ohm R.A."/>
            <person name="de Jong J.F."/>
            <person name="Lugones L.G."/>
            <person name="Aerts A."/>
            <person name="Kothe E."/>
            <person name="Stajich J.E."/>
            <person name="de Vries R.P."/>
            <person name="Record E."/>
            <person name="Levasseur A."/>
            <person name="Baker S.E."/>
            <person name="Bartholomew K.A."/>
            <person name="Coutinho P.M."/>
            <person name="Erdmann S."/>
            <person name="Fowler T.J."/>
            <person name="Gathman A.C."/>
            <person name="Lombard V."/>
            <person name="Henrissat B."/>
            <person name="Knabe N."/>
            <person name="Kuees U."/>
            <person name="Lilly W.W."/>
            <person name="Lindquist E."/>
            <person name="Lucas S."/>
            <person name="Magnuson J.K."/>
            <person name="Piumi F."/>
            <person name="Raudaskoski M."/>
            <person name="Salamov A."/>
            <person name="Schmutz J."/>
            <person name="Schwarze F.W.M.R."/>
            <person name="vanKuyk P.A."/>
            <person name="Horton J.S."/>
            <person name="Grigoriev I.V."/>
            <person name="Woesten H.A.B."/>
        </authorList>
    </citation>
    <scope>NUCLEOTIDE SEQUENCE [LARGE SCALE GENOMIC DNA]</scope>
    <source>
        <strain evidence="3">H4-8 / FGSC 9210</strain>
    </source>
</reference>
<feature type="signal peptide" evidence="1">
    <location>
        <begin position="1"/>
        <end position="25"/>
    </location>
</feature>
<dbReference type="EMBL" id="GL377303">
    <property type="protein sequence ID" value="EFJ01120.1"/>
    <property type="molecule type" value="Genomic_DNA"/>
</dbReference>
<organism evidence="3">
    <name type="scientific">Schizophyllum commune (strain H4-8 / FGSC 9210)</name>
    <name type="common">Split gill fungus</name>
    <dbReference type="NCBI Taxonomy" id="578458"/>
    <lineage>
        <taxon>Eukaryota</taxon>
        <taxon>Fungi</taxon>
        <taxon>Dikarya</taxon>
        <taxon>Basidiomycota</taxon>
        <taxon>Agaricomycotina</taxon>
        <taxon>Agaricomycetes</taxon>
        <taxon>Agaricomycetidae</taxon>
        <taxon>Agaricales</taxon>
        <taxon>Schizophyllaceae</taxon>
        <taxon>Schizophyllum</taxon>
    </lineage>
</organism>
<dbReference type="VEuPathDB" id="FungiDB:SCHCODRAFT_02606001"/>
<evidence type="ECO:0000313" key="3">
    <source>
        <dbReference type="Proteomes" id="UP000007431"/>
    </source>
</evidence>
<dbReference type="GeneID" id="9595882"/>
<dbReference type="RefSeq" id="XP_003036022.1">
    <property type="nucleotide sequence ID" value="XM_003035976.1"/>
</dbReference>
<evidence type="ECO:0000256" key="1">
    <source>
        <dbReference type="SAM" id="SignalP"/>
    </source>
</evidence>
<dbReference type="AlphaFoldDB" id="D8PWZ5"/>
<keyword evidence="1" id="KW-0732">Signal</keyword>
<evidence type="ECO:0000313" key="2">
    <source>
        <dbReference type="EMBL" id="EFJ01120.1"/>
    </source>
</evidence>
<accession>D8PWZ5</accession>
<dbReference type="InParanoid" id="D8PWZ5"/>
<dbReference type="Proteomes" id="UP000007431">
    <property type="component" value="Unassembled WGS sequence"/>
</dbReference>
<feature type="chain" id="PRO_5003120364" evidence="1">
    <location>
        <begin position="26"/>
        <end position="138"/>
    </location>
</feature>
<dbReference type="KEGG" id="scm:SCHCO_02606001"/>
<dbReference type="HOGENOM" id="CLU_1856447_0_0_1"/>
<sequence length="138" mass="15438">MAASTSMLAIVLVSILALFVQLTEASTRGFVHSFAPDNTISTCGKLTTYMMKGAYVSADVWSHYSLSCNDAFHFINVTATNPPYTNVYLPIIGVCDELDKRCRGDTILLTTASWQYYDPKGTYDFFMVDWAIDRYLVT</sequence>
<proteinExistence type="predicted"/>
<keyword evidence="3" id="KW-1185">Reference proteome</keyword>
<name>D8PWZ5_SCHCM</name>